<comment type="caution">
    <text evidence="2">The sequence shown here is derived from an EMBL/GenBank/DDBJ whole genome shotgun (WGS) entry which is preliminary data.</text>
</comment>
<dbReference type="InterPro" id="IPR011333">
    <property type="entry name" value="SKP1/BTB/POZ_sf"/>
</dbReference>
<gene>
    <name evidence="2" type="ORF">B0T14DRAFT_520313</name>
</gene>
<feature type="compositionally biased region" description="Polar residues" evidence="1">
    <location>
        <begin position="67"/>
        <end position="86"/>
    </location>
</feature>
<dbReference type="AlphaFoldDB" id="A0AA39WQY7"/>
<keyword evidence="3" id="KW-1185">Reference proteome</keyword>
<sequence length="400" mass="43665">METTTHQVIDPRGDILLCFPRQPGHHPQDGSTSTPPHPPDGMQTSSELPSRQTTCSACASTHDGPSRSITPISTNDGDTDPTDPSNTVNLLVSSSVLCLASQVFSAMLSGGMAEAKAFQAEGSPRPYPITLHEDDGQVFALLANVIHFQSQNVPPLPSAVTLLSLAFLVDKYDCAAAVRCQAEIWVNRAIECPDYGSFERRCDLLIFTYALDLPAPFFQISWDVILNHRQQLKSEIEFGVDLPFAKDHGLLRHDIHAAIAKRKARLRREVHHALMEPVSRVTGILVKPGEASGVKDTCRNAALSMGNYLAFLDLNNLCPWRAQYETDSFSSIIKCALEAAALAKAEKALIFERCTSPEKLPGQRSWPIPCGCKYIIKSGDSVNMAEALASSLEGALKWKL</sequence>
<organism evidence="2 3">
    <name type="scientific">Immersiella caudata</name>
    <dbReference type="NCBI Taxonomy" id="314043"/>
    <lineage>
        <taxon>Eukaryota</taxon>
        <taxon>Fungi</taxon>
        <taxon>Dikarya</taxon>
        <taxon>Ascomycota</taxon>
        <taxon>Pezizomycotina</taxon>
        <taxon>Sordariomycetes</taxon>
        <taxon>Sordariomycetidae</taxon>
        <taxon>Sordariales</taxon>
        <taxon>Lasiosphaeriaceae</taxon>
        <taxon>Immersiella</taxon>
    </lineage>
</organism>
<accession>A0AA39WQY7</accession>
<dbReference type="Gene3D" id="3.30.710.10">
    <property type="entry name" value="Potassium Channel Kv1.1, Chain A"/>
    <property type="match status" value="1"/>
</dbReference>
<name>A0AA39WQY7_9PEZI</name>
<dbReference type="EMBL" id="JAULSU010000004">
    <property type="protein sequence ID" value="KAK0619964.1"/>
    <property type="molecule type" value="Genomic_DNA"/>
</dbReference>
<proteinExistence type="predicted"/>
<evidence type="ECO:0000256" key="1">
    <source>
        <dbReference type="SAM" id="MobiDB-lite"/>
    </source>
</evidence>
<dbReference type="Proteomes" id="UP001175000">
    <property type="component" value="Unassembled WGS sequence"/>
</dbReference>
<feature type="region of interest" description="Disordered" evidence="1">
    <location>
        <begin position="1"/>
        <end position="86"/>
    </location>
</feature>
<feature type="compositionally biased region" description="Polar residues" evidence="1">
    <location>
        <begin position="42"/>
        <end position="59"/>
    </location>
</feature>
<evidence type="ECO:0000313" key="2">
    <source>
        <dbReference type="EMBL" id="KAK0619964.1"/>
    </source>
</evidence>
<evidence type="ECO:0000313" key="3">
    <source>
        <dbReference type="Proteomes" id="UP001175000"/>
    </source>
</evidence>
<reference evidence="2" key="1">
    <citation type="submission" date="2023-06" db="EMBL/GenBank/DDBJ databases">
        <title>Genome-scale phylogeny and comparative genomics of the fungal order Sordariales.</title>
        <authorList>
            <consortium name="Lawrence Berkeley National Laboratory"/>
            <person name="Hensen N."/>
            <person name="Bonometti L."/>
            <person name="Westerberg I."/>
            <person name="Brannstrom I.O."/>
            <person name="Guillou S."/>
            <person name="Cros-Aarteil S."/>
            <person name="Calhoun S."/>
            <person name="Haridas S."/>
            <person name="Kuo A."/>
            <person name="Mondo S."/>
            <person name="Pangilinan J."/>
            <person name="Riley R."/>
            <person name="Labutti K."/>
            <person name="Andreopoulos B."/>
            <person name="Lipzen A."/>
            <person name="Chen C."/>
            <person name="Yanf M."/>
            <person name="Daum C."/>
            <person name="Ng V."/>
            <person name="Clum A."/>
            <person name="Steindorff A."/>
            <person name="Ohm R."/>
            <person name="Martin F."/>
            <person name="Silar P."/>
            <person name="Natvig D."/>
            <person name="Lalanne C."/>
            <person name="Gautier V."/>
            <person name="Ament-Velasquez S.L."/>
            <person name="Kruys A."/>
            <person name="Hutchinson M.I."/>
            <person name="Powell A.J."/>
            <person name="Barry K."/>
            <person name="Miller A.N."/>
            <person name="Grigoriev I.V."/>
            <person name="Debuchy R."/>
            <person name="Gladieux P."/>
            <person name="Thoren M.H."/>
            <person name="Johannesson H."/>
        </authorList>
    </citation>
    <scope>NUCLEOTIDE SEQUENCE</scope>
    <source>
        <strain evidence="2">CBS 606.72</strain>
    </source>
</reference>
<evidence type="ECO:0008006" key="4">
    <source>
        <dbReference type="Google" id="ProtNLM"/>
    </source>
</evidence>
<protein>
    <recommendedName>
        <fullName evidence="4">BTB domain-containing protein</fullName>
    </recommendedName>
</protein>